<dbReference type="GO" id="GO:0051213">
    <property type="term" value="F:dioxygenase activity"/>
    <property type="evidence" value="ECO:0007669"/>
    <property type="project" value="UniProtKB-KW"/>
</dbReference>
<dbReference type="SUPFAM" id="SSF54593">
    <property type="entry name" value="Glyoxalase/Bleomycin resistance protein/Dihydroxybiphenyl dioxygenase"/>
    <property type="match status" value="1"/>
</dbReference>
<gene>
    <name evidence="3" type="ORF">ACTIVE_4453</name>
</gene>
<protein>
    <submittedName>
        <fullName evidence="3">Glyoxalase/bleomycin resistance protein/dioxygenase</fullName>
    </submittedName>
</protein>
<dbReference type="Pfam" id="PF18029">
    <property type="entry name" value="Glyoxalase_6"/>
    <property type="match status" value="1"/>
</dbReference>
<dbReference type="AlphaFoldDB" id="A0A7D3VZQ5"/>
<dbReference type="PROSITE" id="PS51819">
    <property type="entry name" value="VOC"/>
    <property type="match status" value="1"/>
</dbReference>
<evidence type="ECO:0000256" key="1">
    <source>
        <dbReference type="SAM" id="MobiDB-lite"/>
    </source>
</evidence>
<keyword evidence="3" id="KW-0560">Oxidoreductase</keyword>
<evidence type="ECO:0000313" key="3">
    <source>
        <dbReference type="EMBL" id="QKG22812.1"/>
    </source>
</evidence>
<name>A0A7D3VZQ5_ACTVE</name>
<dbReference type="InterPro" id="IPR041581">
    <property type="entry name" value="Glyoxalase_6"/>
</dbReference>
<dbReference type="InterPro" id="IPR037523">
    <property type="entry name" value="VOC_core"/>
</dbReference>
<sequence>MIVPTDPPDAPGADVSHPPRMSLSAPVLDAPDPHALAAFYRRLLGWRVVQNEPEWVKLRPPGGGTGLSFQKEPLHTRPTWPAVEGAQQIQTHLDIEVDDLDAAARHAEEAGAVLAGFQPDDEVRVMLDPIGHPFCLFLREPEIPTDL</sequence>
<dbReference type="PANTHER" id="PTHR35908:SF1">
    <property type="entry name" value="CONSERVED PROTEIN"/>
    <property type="match status" value="1"/>
</dbReference>
<dbReference type="CDD" id="cd06587">
    <property type="entry name" value="VOC"/>
    <property type="match status" value="1"/>
</dbReference>
<evidence type="ECO:0000259" key="2">
    <source>
        <dbReference type="PROSITE" id="PS51819"/>
    </source>
</evidence>
<keyword evidence="4" id="KW-1185">Reference proteome</keyword>
<proteinExistence type="predicted"/>
<dbReference type="Gene3D" id="3.10.180.10">
    <property type="entry name" value="2,3-Dihydroxybiphenyl 1,2-Dioxygenase, domain 1"/>
    <property type="match status" value="1"/>
</dbReference>
<feature type="region of interest" description="Disordered" evidence="1">
    <location>
        <begin position="1"/>
        <end position="23"/>
    </location>
</feature>
<dbReference type="Proteomes" id="UP000501240">
    <property type="component" value="Chromosome"/>
</dbReference>
<dbReference type="PANTHER" id="PTHR35908">
    <property type="entry name" value="HYPOTHETICAL FUSION PROTEIN"/>
    <property type="match status" value="1"/>
</dbReference>
<evidence type="ECO:0000313" key="4">
    <source>
        <dbReference type="Proteomes" id="UP000501240"/>
    </source>
</evidence>
<dbReference type="EMBL" id="CP053892">
    <property type="protein sequence ID" value="QKG22812.1"/>
    <property type="molecule type" value="Genomic_DNA"/>
</dbReference>
<organism evidence="3 4">
    <name type="scientific">Actinomadura verrucosospora</name>
    <dbReference type="NCBI Taxonomy" id="46165"/>
    <lineage>
        <taxon>Bacteria</taxon>
        <taxon>Bacillati</taxon>
        <taxon>Actinomycetota</taxon>
        <taxon>Actinomycetes</taxon>
        <taxon>Streptosporangiales</taxon>
        <taxon>Thermomonosporaceae</taxon>
        <taxon>Actinomadura</taxon>
    </lineage>
</organism>
<feature type="compositionally biased region" description="Pro residues" evidence="1">
    <location>
        <begin position="1"/>
        <end position="10"/>
    </location>
</feature>
<feature type="domain" description="VOC" evidence="2">
    <location>
        <begin position="22"/>
        <end position="147"/>
    </location>
</feature>
<accession>A0A7D3VZQ5</accession>
<keyword evidence="3" id="KW-0223">Dioxygenase</keyword>
<reference evidence="3 4" key="1">
    <citation type="submission" date="2020-05" db="EMBL/GenBank/DDBJ databases">
        <title>Actinomadura verrucosospora NRRL-B18236 (PFL_A860) Genome sequencing and assembly.</title>
        <authorList>
            <person name="Samborskyy M."/>
        </authorList>
    </citation>
    <scope>NUCLEOTIDE SEQUENCE [LARGE SCALE GENOMIC DNA]</scope>
    <source>
        <strain evidence="3 4">NRRL:B18236</strain>
    </source>
</reference>
<dbReference type="InterPro" id="IPR029068">
    <property type="entry name" value="Glyas_Bleomycin-R_OHBP_Dase"/>
</dbReference>